<feature type="compositionally biased region" description="Gly residues" evidence="2">
    <location>
        <begin position="516"/>
        <end position="535"/>
    </location>
</feature>
<evidence type="ECO:0000313" key="7">
    <source>
        <dbReference type="Proteomes" id="UP000617951"/>
    </source>
</evidence>
<organism evidence="6 7">
    <name type="scientific">Guopingia tenuis</name>
    <dbReference type="NCBI Taxonomy" id="2763656"/>
    <lineage>
        <taxon>Bacteria</taxon>
        <taxon>Bacillati</taxon>
        <taxon>Bacillota</taxon>
        <taxon>Clostridia</taxon>
        <taxon>Christensenellales</taxon>
        <taxon>Christensenellaceae</taxon>
        <taxon>Guopingia</taxon>
    </lineage>
</organism>
<protein>
    <submittedName>
        <fullName evidence="6">Efflux RND transporter periplasmic adaptor subunit</fullName>
    </submittedName>
</protein>
<dbReference type="Pfam" id="PF25967">
    <property type="entry name" value="RND-MFP_C"/>
    <property type="match status" value="1"/>
</dbReference>
<dbReference type="NCBIfam" id="TIGR01730">
    <property type="entry name" value="RND_mfp"/>
    <property type="match status" value="1"/>
</dbReference>
<accession>A0A926HWX8</accession>
<evidence type="ECO:0000259" key="5">
    <source>
        <dbReference type="Pfam" id="PF25990"/>
    </source>
</evidence>
<proteinExistence type="inferred from homology"/>
<comment type="caution">
    <text evidence="6">The sequence shown here is derived from an EMBL/GenBank/DDBJ whole genome shotgun (WGS) entry which is preliminary data.</text>
</comment>
<sequence>MKKGWKIGIALGVVTVLGVGGFFVLRSQGQAGSKTTYTTVQVTTGDLEKSVTGTGTVAMADSLEIKENFDITITAWKTSTGQSVNEGDLLASVDIKSLSNTITSLESQLSSLDSQLTSAADSYSTTKTVTSTVEGRVKQIFAETGDHVSDVEEENGALITISLDGKMKVEIDAGDLAVGDSVKVADGDDTYTGTVASVADGKAVITFSDAATAVDAEVSVTQDGETLGSGKAAIHQPVSITAQSGTVSKVYVSLNKKVYKGTSLLYLKNVSESAEYTALLEEREETYEALQAAKKILQNGGITAPQAGIVSEMNAAAGQSAAAGTALASLYTGSELEMVVQIDELDISSVEVGQEASIAMDALEDKAYTGEVTQISQIGSTNSGVTTYSVTLRLTADEELKIGMNGTATIVVEKVEDAVLVPLQALQTSKGEQYVWKKDDTTDEDAGNPGTKTVVTTGLSDETYAQVLSGLAEGDEIVIVRTATENTGESFPGGMIDMSGMMDMGGQMPDISQFSGMGGERPDGGGSVPGRQGGN</sequence>
<name>A0A926HWX8_9FIRM</name>
<evidence type="ECO:0000256" key="3">
    <source>
        <dbReference type="SAM" id="Phobius"/>
    </source>
</evidence>
<dbReference type="InterPro" id="IPR058627">
    <property type="entry name" value="MdtA-like_C"/>
</dbReference>
<dbReference type="Gene3D" id="2.40.30.170">
    <property type="match status" value="1"/>
</dbReference>
<feature type="domain" description="YknX-like beta-barrel" evidence="5">
    <location>
        <begin position="341"/>
        <end position="409"/>
    </location>
</feature>
<evidence type="ECO:0000259" key="4">
    <source>
        <dbReference type="Pfam" id="PF25967"/>
    </source>
</evidence>
<dbReference type="Proteomes" id="UP000617951">
    <property type="component" value="Unassembled WGS sequence"/>
</dbReference>
<feature type="region of interest" description="Disordered" evidence="2">
    <location>
        <begin position="509"/>
        <end position="535"/>
    </location>
</feature>
<feature type="domain" description="Multidrug resistance protein MdtA-like C-terminal permuted SH3" evidence="4">
    <location>
        <begin position="417"/>
        <end position="480"/>
    </location>
</feature>
<dbReference type="RefSeq" id="WP_249279936.1">
    <property type="nucleotide sequence ID" value="NZ_JACRSS010000001.1"/>
</dbReference>
<feature type="transmembrane region" description="Helical" evidence="3">
    <location>
        <begin position="7"/>
        <end position="25"/>
    </location>
</feature>
<keyword evidence="3" id="KW-0812">Transmembrane</keyword>
<keyword evidence="7" id="KW-1185">Reference proteome</keyword>
<evidence type="ECO:0000256" key="1">
    <source>
        <dbReference type="ARBA" id="ARBA00009477"/>
    </source>
</evidence>
<dbReference type="PANTHER" id="PTHR30469">
    <property type="entry name" value="MULTIDRUG RESISTANCE PROTEIN MDTA"/>
    <property type="match status" value="1"/>
</dbReference>
<keyword evidence="3" id="KW-0472">Membrane</keyword>
<dbReference type="PANTHER" id="PTHR30469:SF33">
    <property type="entry name" value="SLR1207 PROTEIN"/>
    <property type="match status" value="1"/>
</dbReference>
<dbReference type="Gene3D" id="2.40.50.100">
    <property type="match status" value="2"/>
</dbReference>
<dbReference type="GO" id="GO:0015562">
    <property type="term" value="F:efflux transmembrane transporter activity"/>
    <property type="evidence" value="ECO:0007669"/>
    <property type="project" value="TreeGrafter"/>
</dbReference>
<keyword evidence="3" id="KW-1133">Transmembrane helix</keyword>
<dbReference type="InterPro" id="IPR006143">
    <property type="entry name" value="RND_pump_MFP"/>
</dbReference>
<gene>
    <name evidence="6" type="ORF">H8693_04355</name>
</gene>
<evidence type="ECO:0000313" key="6">
    <source>
        <dbReference type="EMBL" id="MBC8538161.1"/>
    </source>
</evidence>
<dbReference type="Gene3D" id="2.40.420.20">
    <property type="match status" value="1"/>
</dbReference>
<reference evidence="6" key="1">
    <citation type="submission" date="2020-08" db="EMBL/GenBank/DDBJ databases">
        <title>Genome public.</title>
        <authorList>
            <person name="Liu C."/>
            <person name="Sun Q."/>
        </authorList>
    </citation>
    <scope>NUCLEOTIDE SEQUENCE</scope>
    <source>
        <strain evidence="6">NSJ-63</strain>
    </source>
</reference>
<comment type="similarity">
    <text evidence="1">Belongs to the membrane fusion protein (MFP) (TC 8.A.1) family.</text>
</comment>
<dbReference type="Pfam" id="PF25990">
    <property type="entry name" value="Beta-barrel_YknX"/>
    <property type="match status" value="1"/>
</dbReference>
<dbReference type="InterPro" id="IPR058636">
    <property type="entry name" value="Beta-barrel_YknX"/>
</dbReference>
<dbReference type="GO" id="GO:1990281">
    <property type="term" value="C:efflux pump complex"/>
    <property type="evidence" value="ECO:0007669"/>
    <property type="project" value="TreeGrafter"/>
</dbReference>
<dbReference type="EMBL" id="JACRSS010000001">
    <property type="protein sequence ID" value="MBC8538161.1"/>
    <property type="molecule type" value="Genomic_DNA"/>
</dbReference>
<dbReference type="AlphaFoldDB" id="A0A926HWX8"/>
<evidence type="ECO:0000256" key="2">
    <source>
        <dbReference type="SAM" id="MobiDB-lite"/>
    </source>
</evidence>